<accession>A0AAD4BJS8</accession>
<dbReference type="Proteomes" id="UP001194468">
    <property type="component" value="Unassembled WGS sequence"/>
</dbReference>
<dbReference type="InterPro" id="IPR041078">
    <property type="entry name" value="Plavaka"/>
</dbReference>
<protein>
    <submittedName>
        <fullName evidence="1">Uncharacterized protein</fullName>
    </submittedName>
</protein>
<organism evidence="1 2">
    <name type="scientific">Boletus edulis BED1</name>
    <dbReference type="NCBI Taxonomy" id="1328754"/>
    <lineage>
        <taxon>Eukaryota</taxon>
        <taxon>Fungi</taxon>
        <taxon>Dikarya</taxon>
        <taxon>Basidiomycota</taxon>
        <taxon>Agaricomycotina</taxon>
        <taxon>Agaricomycetes</taxon>
        <taxon>Agaricomycetidae</taxon>
        <taxon>Boletales</taxon>
        <taxon>Boletineae</taxon>
        <taxon>Boletaceae</taxon>
        <taxon>Boletoideae</taxon>
        <taxon>Boletus</taxon>
    </lineage>
</organism>
<dbReference type="Pfam" id="PF18759">
    <property type="entry name" value="Plavaka"/>
    <property type="match status" value="1"/>
</dbReference>
<dbReference type="EMBL" id="WHUW01000041">
    <property type="protein sequence ID" value="KAF8432343.1"/>
    <property type="molecule type" value="Genomic_DNA"/>
</dbReference>
<gene>
    <name evidence="1" type="ORF">L210DRAFT_3414078</name>
</gene>
<comment type="caution">
    <text evidence="1">The sequence shown here is derived from an EMBL/GenBank/DDBJ whole genome shotgun (WGS) entry which is preliminary data.</text>
</comment>
<reference evidence="1" key="2">
    <citation type="journal article" date="2020" name="Nat. Commun.">
        <title>Large-scale genome sequencing of mycorrhizal fungi provides insights into the early evolution of symbiotic traits.</title>
        <authorList>
            <person name="Miyauchi S."/>
            <person name="Kiss E."/>
            <person name="Kuo A."/>
            <person name="Drula E."/>
            <person name="Kohler A."/>
            <person name="Sanchez-Garcia M."/>
            <person name="Morin E."/>
            <person name="Andreopoulos B."/>
            <person name="Barry K.W."/>
            <person name="Bonito G."/>
            <person name="Buee M."/>
            <person name="Carver A."/>
            <person name="Chen C."/>
            <person name="Cichocki N."/>
            <person name="Clum A."/>
            <person name="Culley D."/>
            <person name="Crous P.W."/>
            <person name="Fauchery L."/>
            <person name="Girlanda M."/>
            <person name="Hayes R.D."/>
            <person name="Keri Z."/>
            <person name="LaButti K."/>
            <person name="Lipzen A."/>
            <person name="Lombard V."/>
            <person name="Magnuson J."/>
            <person name="Maillard F."/>
            <person name="Murat C."/>
            <person name="Nolan M."/>
            <person name="Ohm R.A."/>
            <person name="Pangilinan J."/>
            <person name="Pereira M.F."/>
            <person name="Perotto S."/>
            <person name="Peter M."/>
            <person name="Pfister S."/>
            <person name="Riley R."/>
            <person name="Sitrit Y."/>
            <person name="Stielow J.B."/>
            <person name="Szollosi G."/>
            <person name="Zifcakova L."/>
            <person name="Stursova M."/>
            <person name="Spatafora J.W."/>
            <person name="Tedersoo L."/>
            <person name="Vaario L.M."/>
            <person name="Yamada A."/>
            <person name="Yan M."/>
            <person name="Wang P."/>
            <person name="Xu J."/>
            <person name="Bruns T."/>
            <person name="Baldrian P."/>
            <person name="Vilgalys R."/>
            <person name="Dunand C."/>
            <person name="Henrissat B."/>
            <person name="Grigoriev I.V."/>
            <person name="Hibbett D."/>
            <person name="Nagy L.G."/>
            <person name="Martin F.M."/>
        </authorList>
    </citation>
    <scope>NUCLEOTIDE SEQUENCE</scope>
    <source>
        <strain evidence="1">BED1</strain>
    </source>
</reference>
<proteinExistence type="predicted"/>
<evidence type="ECO:0000313" key="1">
    <source>
        <dbReference type="EMBL" id="KAF8432343.1"/>
    </source>
</evidence>
<sequence length="548" mass="61968">MSGNWAWEQCNVLSKDQKNHGAMFVPIILGSDKTTVSVGTGNIEYWPLYLTTGNVHNSARRNHGSAVSLLGFLAIPKTDQEFQSDVEFRNFRRQLFHASLKAALEPLKSAMMEPEVTLCSDGHYRRVIYGIGPYIADYPEQVLLSYIVQGWCAKCLADRRNLDESSTVPRSHDHTRLVMQLFNSTEMWKKYGIIDDILPFTAMFPRANIHELIAPDILHQIIKGTFKDHLVGWVEAYIKLHYANSDSILADIDRRIAATPSFPGLRRFPQGRGFKQWTGNDSKALMKVYLAAVVDYIPPQMTQAIAAFMDFCYIIRQYSLDEQNLVALNNALERFQTHRTIFEDTGVRPSGISIPRIHALQHYTELIQLYGAPNGLCSSITESKHIAAVKKPYQRSNRNQALYQILIINQRMDNLASFRNARIAEGTSSICSSGEMILFIIILDPRRLQTFDQMGQHVCCPDLPTLVAQFVYEERYPNDSNPPPSHEYPPIITRGYSYLSAIATFYAPSEQCGIKGLHRQRIHASPSWRNSNATTGSGSARFVLQALS</sequence>
<dbReference type="AlphaFoldDB" id="A0AAD4BJS8"/>
<name>A0AAD4BJS8_BOLED</name>
<evidence type="ECO:0000313" key="2">
    <source>
        <dbReference type="Proteomes" id="UP001194468"/>
    </source>
</evidence>
<reference evidence="1" key="1">
    <citation type="submission" date="2019-10" db="EMBL/GenBank/DDBJ databases">
        <authorList>
            <consortium name="DOE Joint Genome Institute"/>
            <person name="Kuo A."/>
            <person name="Miyauchi S."/>
            <person name="Kiss E."/>
            <person name="Drula E."/>
            <person name="Kohler A."/>
            <person name="Sanchez-Garcia M."/>
            <person name="Andreopoulos B."/>
            <person name="Barry K.W."/>
            <person name="Bonito G."/>
            <person name="Buee M."/>
            <person name="Carver A."/>
            <person name="Chen C."/>
            <person name="Cichocki N."/>
            <person name="Clum A."/>
            <person name="Culley D."/>
            <person name="Crous P.W."/>
            <person name="Fauchery L."/>
            <person name="Girlanda M."/>
            <person name="Hayes R."/>
            <person name="Keri Z."/>
            <person name="LaButti K."/>
            <person name="Lipzen A."/>
            <person name="Lombard V."/>
            <person name="Magnuson J."/>
            <person name="Maillard F."/>
            <person name="Morin E."/>
            <person name="Murat C."/>
            <person name="Nolan M."/>
            <person name="Ohm R."/>
            <person name="Pangilinan J."/>
            <person name="Pereira M."/>
            <person name="Perotto S."/>
            <person name="Peter M."/>
            <person name="Riley R."/>
            <person name="Sitrit Y."/>
            <person name="Stielow B."/>
            <person name="Szollosi G."/>
            <person name="Zifcakova L."/>
            <person name="Stursova M."/>
            <person name="Spatafora J.W."/>
            <person name="Tedersoo L."/>
            <person name="Vaario L.-M."/>
            <person name="Yamada A."/>
            <person name="Yan M."/>
            <person name="Wang P."/>
            <person name="Xu J."/>
            <person name="Bruns T."/>
            <person name="Baldrian P."/>
            <person name="Vilgalys R."/>
            <person name="Henrissat B."/>
            <person name="Grigoriev I.V."/>
            <person name="Hibbett D."/>
            <person name="Nagy L.G."/>
            <person name="Martin F.M."/>
        </authorList>
    </citation>
    <scope>NUCLEOTIDE SEQUENCE</scope>
    <source>
        <strain evidence="1">BED1</strain>
    </source>
</reference>
<keyword evidence="2" id="KW-1185">Reference proteome</keyword>